<keyword evidence="2" id="KW-1185">Reference proteome</keyword>
<comment type="caution">
    <text evidence="1">The sequence shown here is derived from an EMBL/GenBank/DDBJ whole genome shotgun (WGS) entry which is preliminary data.</text>
</comment>
<accession>A0A4R7Q883</accession>
<gene>
    <name evidence="1" type="ORF">BXY82_1172</name>
</gene>
<dbReference type="EMBL" id="SOBW01000007">
    <property type="protein sequence ID" value="TDU43754.1"/>
    <property type="molecule type" value="Genomic_DNA"/>
</dbReference>
<evidence type="ECO:0000313" key="2">
    <source>
        <dbReference type="Proteomes" id="UP000294689"/>
    </source>
</evidence>
<dbReference type="Proteomes" id="UP000294689">
    <property type="component" value="Unassembled WGS sequence"/>
</dbReference>
<dbReference type="AlphaFoldDB" id="A0A4R7Q883"/>
<reference evidence="1 2" key="1">
    <citation type="submission" date="2019-03" db="EMBL/GenBank/DDBJ databases">
        <title>Genomic Encyclopedia of Archaeal and Bacterial Type Strains, Phase II (KMG-II): from individual species to whole genera.</title>
        <authorList>
            <person name="Goeker M."/>
        </authorList>
    </citation>
    <scope>NUCLEOTIDE SEQUENCE [LARGE SCALE GENOMIC DNA]</scope>
    <source>
        <strain evidence="1 2">DSM 28135</strain>
    </source>
</reference>
<organism evidence="1 2">
    <name type="scientific">Gelidibacter sediminis</name>
    <dbReference type="NCBI Taxonomy" id="1608710"/>
    <lineage>
        <taxon>Bacteria</taxon>
        <taxon>Pseudomonadati</taxon>
        <taxon>Bacteroidota</taxon>
        <taxon>Flavobacteriia</taxon>
        <taxon>Flavobacteriales</taxon>
        <taxon>Flavobacteriaceae</taxon>
        <taxon>Gelidibacter</taxon>
    </lineage>
</organism>
<protein>
    <submittedName>
        <fullName evidence="1">Uncharacterized protein</fullName>
    </submittedName>
</protein>
<sequence>MNQGIYEELVTQLVSNKIKELDKDKFFFE</sequence>
<evidence type="ECO:0000313" key="1">
    <source>
        <dbReference type="EMBL" id="TDU43754.1"/>
    </source>
</evidence>
<proteinExistence type="predicted"/>
<name>A0A4R7Q883_9FLAO</name>